<name>A0A9P4PXA7_9PEZI</name>
<keyword evidence="2" id="KW-1185">Reference proteome</keyword>
<reference evidence="1" key="1">
    <citation type="journal article" date="2020" name="Stud. Mycol.">
        <title>101 Dothideomycetes genomes: a test case for predicting lifestyles and emergence of pathogens.</title>
        <authorList>
            <person name="Haridas S."/>
            <person name="Albert R."/>
            <person name="Binder M."/>
            <person name="Bloem J."/>
            <person name="Labutti K."/>
            <person name="Salamov A."/>
            <person name="Andreopoulos B."/>
            <person name="Baker S."/>
            <person name="Barry K."/>
            <person name="Bills G."/>
            <person name="Bluhm B."/>
            <person name="Cannon C."/>
            <person name="Castanera R."/>
            <person name="Culley D."/>
            <person name="Daum C."/>
            <person name="Ezra D."/>
            <person name="Gonzalez J."/>
            <person name="Henrissat B."/>
            <person name="Kuo A."/>
            <person name="Liang C."/>
            <person name="Lipzen A."/>
            <person name="Lutzoni F."/>
            <person name="Magnuson J."/>
            <person name="Mondo S."/>
            <person name="Nolan M."/>
            <person name="Ohm R."/>
            <person name="Pangilinan J."/>
            <person name="Park H.-J."/>
            <person name="Ramirez L."/>
            <person name="Alfaro M."/>
            <person name="Sun H."/>
            <person name="Tritt A."/>
            <person name="Yoshinaga Y."/>
            <person name="Zwiers L.-H."/>
            <person name="Turgeon B."/>
            <person name="Goodwin S."/>
            <person name="Spatafora J."/>
            <person name="Crous P."/>
            <person name="Grigoriev I."/>
        </authorList>
    </citation>
    <scope>NUCLEOTIDE SEQUENCE</scope>
    <source>
        <strain evidence="1">CBS 116435</strain>
    </source>
</reference>
<dbReference type="EMBL" id="MU003866">
    <property type="protein sequence ID" value="KAF2716643.1"/>
    <property type="molecule type" value="Genomic_DNA"/>
</dbReference>
<dbReference type="PROSITE" id="PS51257">
    <property type="entry name" value="PROKAR_LIPOPROTEIN"/>
    <property type="match status" value="1"/>
</dbReference>
<protein>
    <submittedName>
        <fullName evidence="1">Uncharacterized protein</fullName>
    </submittedName>
</protein>
<accession>A0A9P4PXA7</accession>
<sequence>MLISSLKTKFSALAMWEASQNAILFHCLASSCYTRLAGGGALVVPATPARVLSCNPYSLSILITKSLSRVGGYHGKFGIASMLISSQVMSLSLLHILPPRLVCLARMTTFLSGDS</sequence>
<organism evidence="1 2">
    <name type="scientific">Polychaeton citri CBS 116435</name>
    <dbReference type="NCBI Taxonomy" id="1314669"/>
    <lineage>
        <taxon>Eukaryota</taxon>
        <taxon>Fungi</taxon>
        <taxon>Dikarya</taxon>
        <taxon>Ascomycota</taxon>
        <taxon>Pezizomycotina</taxon>
        <taxon>Dothideomycetes</taxon>
        <taxon>Dothideomycetidae</taxon>
        <taxon>Capnodiales</taxon>
        <taxon>Capnodiaceae</taxon>
        <taxon>Polychaeton</taxon>
    </lineage>
</organism>
<proteinExistence type="predicted"/>
<evidence type="ECO:0000313" key="1">
    <source>
        <dbReference type="EMBL" id="KAF2716643.1"/>
    </source>
</evidence>
<gene>
    <name evidence="1" type="ORF">K431DRAFT_12033</name>
</gene>
<evidence type="ECO:0000313" key="2">
    <source>
        <dbReference type="Proteomes" id="UP000799441"/>
    </source>
</evidence>
<comment type="caution">
    <text evidence="1">The sequence shown here is derived from an EMBL/GenBank/DDBJ whole genome shotgun (WGS) entry which is preliminary data.</text>
</comment>
<dbReference type="AlphaFoldDB" id="A0A9P4PXA7"/>
<dbReference type="Proteomes" id="UP000799441">
    <property type="component" value="Unassembled WGS sequence"/>
</dbReference>